<evidence type="ECO:0000256" key="4">
    <source>
        <dbReference type="PIRNR" id="PIRNR002756"/>
    </source>
</evidence>
<feature type="binding site" evidence="5">
    <location>
        <position position="93"/>
    </location>
    <ligand>
        <name>phosphate</name>
        <dbReference type="ChEBI" id="CHEBI:43474"/>
    </ligand>
</feature>
<dbReference type="GO" id="GO:0042301">
    <property type="term" value="F:phosphate ion binding"/>
    <property type="evidence" value="ECO:0007669"/>
    <property type="project" value="InterPro"/>
</dbReference>
<dbReference type="PANTHER" id="PTHR42996:SF1">
    <property type="entry name" value="PHOSPHATE-BINDING PROTEIN PSTS"/>
    <property type="match status" value="1"/>
</dbReference>
<dbReference type="Pfam" id="PF12849">
    <property type="entry name" value="PBP_like_2"/>
    <property type="match status" value="1"/>
</dbReference>
<dbReference type="GO" id="GO:0035435">
    <property type="term" value="P:phosphate ion transmembrane transport"/>
    <property type="evidence" value="ECO:0007669"/>
    <property type="project" value="InterPro"/>
</dbReference>
<dbReference type="Gene3D" id="3.40.190.10">
    <property type="entry name" value="Periplasmic binding protein-like II"/>
    <property type="match status" value="2"/>
</dbReference>
<dbReference type="EMBL" id="JADKPN010000015">
    <property type="protein sequence ID" value="MBF4765371.1"/>
    <property type="molecule type" value="Genomic_DNA"/>
</dbReference>
<evidence type="ECO:0000256" key="3">
    <source>
        <dbReference type="ARBA" id="ARBA00022592"/>
    </source>
</evidence>
<evidence type="ECO:0000256" key="5">
    <source>
        <dbReference type="PIRSR" id="PIRSR002756-1"/>
    </source>
</evidence>
<dbReference type="InterPro" id="IPR024370">
    <property type="entry name" value="PBP_domain"/>
</dbReference>
<dbReference type="SUPFAM" id="SSF53850">
    <property type="entry name" value="Periplasmic binding protein-like II"/>
    <property type="match status" value="1"/>
</dbReference>
<sequence length="364" mass="37266">MRRPIRAAAALALSLSLGLAVTACGAGNESDAGDNGDAVTLDGGGSTAQAKAQGAWRAAYQDDSGNTVNYEEVGSGTGRENFNSGAYVFAGSDSYLNDDEGELSAAKERCNGEDPIEVPAYVSPIAVAFNLPGIDSLNMSAETIADIFNGTITTWDDKAIAAENDGVDLPSTDIAVIHRSDDSGTTGNFTDYLYQASNGAWATESDGVWPEDLTNGQGLEGTSGVIGGVTDTEGAIGYADESAVGDLGVVSIKVGDTYQAPEPAAAAKALAASTRVEGRPDVDMAIDVERTLTDAGTYPLLLTSYLIACQHYDDAATADAVKSYLAYVVSTEGQQSAADEAGSAPLDSKLQQEAAGIVDKIAAS</sequence>
<feature type="chain" id="PRO_5037795713" description="Phosphate-binding protein" evidence="6">
    <location>
        <begin position="26"/>
        <end position="364"/>
    </location>
</feature>
<dbReference type="CDD" id="cd13565">
    <property type="entry name" value="PBP2_PstS"/>
    <property type="match status" value="1"/>
</dbReference>
<reference evidence="8" key="1">
    <citation type="submission" date="2020-11" db="EMBL/GenBank/DDBJ databases">
        <title>Nocardioides sp. nov., isolated from Soil of Cynanchum wilfordii Hemsley rhizosphere.</title>
        <authorList>
            <person name="Lee J.-S."/>
            <person name="Suh M.K."/>
            <person name="Kim J.-S."/>
        </authorList>
    </citation>
    <scope>NUCLEOTIDE SEQUENCE</scope>
    <source>
        <strain evidence="8">KCTC 19275</strain>
    </source>
</reference>
<evidence type="ECO:0000313" key="9">
    <source>
        <dbReference type="Proteomes" id="UP000640489"/>
    </source>
</evidence>
<comment type="similarity">
    <text evidence="1 4">Belongs to the PstS family.</text>
</comment>
<keyword evidence="6" id="KW-0732">Signal</keyword>
<keyword evidence="9" id="KW-1185">Reference proteome</keyword>
<dbReference type="PIRSF" id="PIRSF002756">
    <property type="entry name" value="PstS"/>
    <property type="match status" value="1"/>
</dbReference>
<name>A0A930YEG7_9ACTN</name>
<dbReference type="InterPro" id="IPR050962">
    <property type="entry name" value="Phosphate-bind_PstS"/>
</dbReference>
<evidence type="ECO:0000256" key="1">
    <source>
        <dbReference type="ARBA" id="ARBA00008725"/>
    </source>
</evidence>
<evidence type="ECO:0000259" key="7">
    <source>
        <dbReference type="Pfam" id="PF12849"/>
    </source>
</evidence>
<feature type="signal peptide" evidence="6">
    <location>
        <begin position="1"/>
        <end position="25"/>
    </location>
</feature>
<evidence type="ECO:0000256" key="6">
    <source>
        <dbReference type="SAM" id="SignalP"/>
    </source>
</evidence>
<dbReference type="PANTHER" id="PTHR42996">
    <property type="entry name" value="PHOSPHATE-BINDING PROTEIN PSTS"/>
    <property type="match status" value="1"/>
</dbReference>
<protein>
    <recommendedName>
        <fullName evidence="4">Phosphate-binding protein</fullName>
    </recommendedName>
</protein>
<keyword evidence="3 4" id="KW-0592">Phosphate transport</keyword>
<feature type="domain" description="PBP" evidence="7">
    <location>
        <begin position="38"/>
        <end position="332"/>
    </location>
</feature>
<evidence type="ECO:0000313" key="8">
    <source>
        <dbReference type="EMBL" id="MBF4765371.1"/>
    </source>
</evidence>
<organism evidence="8 9">
    <name type="scientific">Nocardioides islandensis</name>
    <dbReference type="NCBI Taxonomy" id="433663"/>
    <lineage>
        <taxon>Bacteria</taxon>
        <taxon>Bacillati</taxon>
        <taxon>Actinomycetota</taxon>
        <taxon>Actinomycetes</taxon>
        <taxon>Propionibacteriales</taxon>
        <taxon>Nocardioidaceae</taxon>
        <taxon>Nocardioides</taxon>
    </lineage>
</organism>
<dbReference type="Proteomes" id="UP000640489">
    <property type="component" value="Unassembled WGS sequence"/>
</dbReference>
<dbReference type="GO" id="GO:0043190">
    <property type="term" value="C:ATP-binding cassette (ABC) transporter complex"/>
    <property type="evidence" value="ECO:0007669"/>
    <property type="project" value="InterPro"/>
</dbReference>
<feature type="binding site" evidence="5">
    <location>
        <position position="75"/>
    </location>
    <ligand>
        <name>phosphate</name>
        <dbReference type="ChEBI" id="CHEBI:43474"/>
    </ligand>
</feature>
<dbReference type="InterPro" id="IPR005673">
    <property type="entry name" value="ABC_phos-bd_PstS"/>
</dbReference>
<keyword evidence="2 4" id="KW-0813">Transport</keyword>
<feature type="binding site" evidence="5">
    <location>
        <begin position="46"/>
        <end position="48"/>
    </location>
    <ligand>
        <name>phosphate</name>
        <dbReference type="ChEBI" id="CHEBI:43474"/>
    </ligand>
</feature>
<comment type="caution">
    <text evidence="8">The sequence shown here is derived from an EMBL/GenBank/DDBJ whole genome shotgun (WGS) entry which is preliminary data.</text>
</comment>
<dbReference type="AlphaFoldDB" id="A0A930YEG7"/>
<dbReference type="PROSITE" id="PS51257">
    <property type="entry name" value="PROKAR_LIPOPROTEIN"/>
    <property type="match status" value="1"/>
</dbReference>
<gene>
    <name evidence="8" type="ORF">ISU07_19755</name>
</gene>
<accession>A0A930YEG7</accession>
<evidence type="ECO:0000256" key="2">
    <source>
        <dbReference type="ARBA" id="ARBA00022448"/>
    </source>
</evidence>
<proteinExistence type="inferred from homology"/>
<feature type="binding site" evidence="5">
    <location>
        <begin position="183"/>
        <end position="185"/>
    </location>
    <ligand>
        <name>phosphate</name>
        <dbReference type="ChEBI" id="CHEBI:43474"/>
    </ligand>
</feature>